<keyword evidence="1" id="KW-0812">Transmembrane</keyword>
<evidence type="ECO:0000256" key="1">
    <source>
        <dbReference type="SAM" id="Phobius"/>
    </source>
</evidence>
<feature type="transmembrane region" description="Helical" evidence="1">
    <location>
        <begin position="53"/>
        <end position="77"/>
    </location>
</feature>
<keyword evidence="1" id="KW-1133">Transmembrane helix</keyword>
<reference evidence="2 3" key="1">
    <citation type="submission" date="2018-10" db="EMBL/GenBank/DDBJ databases">
        <title>Sinomicrobium pectinilyticum sp. nov., a pectinase-producing bacterium isolated from alkaline and saline soil, and emended description of the genus Sinomicrobium.</title>
        <authorList>
            <person name="Cheng B."/>
            <person name="Li C."/>
            <person name="Lai Q."/>
            <person name="Du M."/>
            <person name="Shao Z."/>
            <person name="Xu P."/>
            <person name="Yang C."/>
        </authorList>
    </citation>
    <scope>NUCLEOTIDE SEQUENCE [LARGE SCALE GENOMIC DNA]</scope>
    <source>
        <strain evidence="2 3">5DNS001</strain>
    </source>
</reference>
<dbReference type="Proteomes" id="UP000267469">
    <property type="component" value="Unassembled WGS sequence"/>
</dbReference>
<dbReference type="InterPro" id="IPR007165">
    <property type="entry name" value="Phage_holin_4_2"/>
</dbReference>
<keyword evidence="3" id="KW-1185">Reference proteome</keyword>
<dbReference type="AlphaFoldDB" id="A0A3N0E7D0"/>
<proteinExistence type="predicted"/>
<keyword evidence="1" id="KW-0472">Membrane</keyword>
<dbReference type="Pfam" id="PF04020">
    <property type="entry name" value="Phage_holin_4_2"/>
    <property type="match status" value="1"/>
</dbReference>
<dbReference type="RefSeq" id="WP_123216795.1">
    <property type="nucleotide sequence ID" value="NZ_RJTM01000102.1"/>
</dbReference>
<feature type="transmembrane region" description="Helical" evidence="1">
    <location>
        <begin position="89"/>
        <end position="110"/>
    </location>
</feature>
<organism evidence="2 3">
    <name type="scientific">Sinomicrobium pectinilyticum</name>
    <dbReference type="NCBI Taxonomy" id="1084421"/>
    <lineage>
        <taxon>Bacteria</taxon>
        <taxon>Pseudomonadati</taxon>
        <taxon>Bacteroidota</taxon>
        <taxon>Flavobacteriia</taxon>
        <taxon>Flavobacteriales</taxon>
        <taxon>Flavobacteriaceae</taxon>
        <taxon>Sinomicrobium</taxon>
    </lineage>
</organism>
<protein>
    <submittedName>
        <fullName evidence="2">Phage holin family protein</fullName>
    </submittedName>
</protein>
<evidence type="ECO:0000313" key="2">
    <source>
        <dbReference type="EMBL" id="RNL83746.1"/>
    </source>
</evidence>
<sequence>MNVLLRVLLTALAVVVIAQILPGVSVDSYLTAVLVAVVLALLNLLVKPILIILTLPITIITLGLFLLLINAVVILITDSLVGGFHVTNIWWALLFSLLLSFLQSILHSFLKENTDRTR</sequence>
<name>A0A3N0E7D0_SINP1</name>
<dbReference type="PANTHER" id="PTHR37309:SF1">
    <property type="entry name" value="SLR0284 PROTEIN"/>
    <property type="match status" value="1"/>
</dbReference>
<gene>
    <name evidence="2" type="ORF">ED312_14810</name>
</gene>
<feature type="transmembrane region" description="Helical" evidence="1">
    <location>
        <begin position="28"/>
        <end position="46"/>
    </location>
</feature>
<comment type="caution">
    <text evidence="2">The sequence shown here is derived from an EMBL/GenBank/DDBJ whole genome shotgun (WGS) entry which is preliminary data.</text>
</comment>
<dbReference type="PANTHER" id="PTHR37309">
    <property type="entry name" value="SLR0284 PROTEIN"/>
    <property type="match status" value="1"/>
</dbReference>
<dbReference type="EMBL" id="RJTM01000102">
    <property type="protein sequence ID" value="RNL83746.1"/>
    <property type="molecule type" value="Genomic_DNA"/>
</dbReference>
<evidence type="ECO:0000313" key="3">
    <source>
        <dbReference type="Proteomes" id="UP000267469"/>
    </source>
</evidence>
<accession>A0A3N0E7D0</accession>